<dbReference type="HOGENOM" id="CLU_2094446_0_0_9"/>
<dbReference type="Proteomes" id="UP000005876">
    <property type="component" value="Chromosome"/>
</dbReference>
<accession>G7W0G1</accession>
<gene>
    <name evidence="1" type="ordered locus">HPL003_14155</name>
</gene>
<name>G7W0G1_PAETH</name>
<proteinExistence type="predicted"/>
<protein>
    <recommendedName>
        <fullName evidence="3">DUF1878 domain-containing protein</fullName>
    </recommendedName>
</protein>
<dbReference type="STRING" id="985665.HPL003_14155"/>
<dbReference type="EMBL" id="CP003107">
    <property type="protein sequence ID" value="AET59582.1"/>
    <property type="molecule type" value="Genomic_DNA"/>
</dbReference>
<evidence type="ECO:0000313" key="1">
    <source>
        <dbReference type="EMBL" id="AET59582.1"/>
    </source>
</evidence>
<dbReference type="OrthoDB" id="2471753at2"/>
<dbReference type="AlphaFoldDB" id="G7W0G1"/>
<evidence type="ECO:0000313" key="2">
    <source>
        <dbReference type="Proteomes" id="UP000005876"/>
    </source>
</evidence>
<dbReference type="eggNOG" id="ENOG5033AEF">
    <property type="taxonomic scope" value="Bacteria"/>
</dbReference>
<reference key="2">
    <citation type="submission" date="2011-11" db="EMBL/GenBank/DDBJ databases">
        <authorList>
            <person name="Shin S.H."/>
            <person name="Kim S."/>
            <person name="Kim J.Y."/>
        </authorList>
    </citation>
    <scope>NUCLEOTIDE SEQUENCE</scope>
    <source>
        <strain>HPL-003</strain>
    </source>
</reference>
<evidence type="ECO:0008006" key="3">
    <source>
        <dbReference type="Google" id="ProtNLM"/>
    </source>
</evidence>
<reference evidence="2" key="1">
    <citation type="submission" date="2011-11" db="EMBL/GenBank/DDBJ databases">
        <title>Complete sequence of Paenibacillus terrae HPL-003.</title>
        <authorList>
            <person name="Shin S.H."/>
            <person name="Kim S."/>
            <person name="Kim J.Y."/>
        </authorList>
    </citation>
    <scope>NUCLEOTIDE SEQUENCE [LARGE SCALE GENOMIC DNA]</scope>
    <source>
        <strain evidence="2">HPL-003</strain>
    </source>
</reference>
<dbReference type="KEGG" id="pta:HPL003_14155"/>
<dbReference type="RefSeq" id="WP_014280308.1">
    <property type="nucleotide sequence ID" value="NC_016641.1"/>
</dbReference>
<reference evidence="1 2" key="3">
    <citation type="journal article" date="2012" name="J. Bacteriol.">
        <title>Genome Sequence of Paenibacillus terrae HPL-003, a Xylanase-Producing Bacterium Isolated from Soil Found in Forest Residue.</title>
        <authorList>
            <person name="Shin S.H."/>
            <person name="Kim S."/>
            <person name="Kim J.Y."/>
            <person name="Song H.Y."/>
            <person name="Cho S.J."/>
            <person name="Kim D.R."/>
            <person name="Lee K.I."/>
            <person name="Lim H.K."/>
            <person name="Park N.J."/>
            <person name="Hwang I.T."/>
            <person name="Yang K.S."/>
        </authorList>
    </citation>
    <scope>NUCLEOTIDE SEQUENCE [LARGE SCALE GENOMIC DNA]</scope>
    <source>
        <strain evidence="1 2">HPL-003</strain>
    </source>
</reference>
<sequence length="116" mass="13598">MSSKSLEERVELLEYYNVLMRDFAVDPETYVLWDYIMSEHLNGAQGNQLLEVLKNHYTKLKIALEKEERLPGTSYLYEDLINVVKSFGKPASERTAYSILLRASKLPEFHLYSKYL</sequence>
<organism evidence="1 2">
    <name type="scientific">Paenibacillus terrae (strain HPL-003)</name>
    <dbReference type="NCBI Taxonomy" id="985665"/>
    <lineage>
        <taxon>Bacteria</taxon>
        <taxon>Bacillati</taxon>
        <taxon>Bacillota</taxon>
        <taxon>Bacilli</taxon>
        <taxon>Bacillales</taxon>
        <taxon>Paenibacillaceae</taxon>
        <taxon>Paenibacillus</taxon>
    </lineage>
</organism>